<dbReference type="InterPro" id="IPR015869">
    <property type="entry name" value="Transcrpt_antiterm_NusG_bac_CS"/>
</dbReference>
<keyword evidence="3 5" id="KW-0805">Transcription regulation</keyword>
<dbReference type="InterPro" id="IPR006645">
    <property type="entry name" value="NGN-like_dom"/>
</dbReference>
<keyword evidence="2 5" id="KW-0889">Transcription antitermination</keyword>
<dbReference type="GO" id="GO:0006353">
    <property type="term" value="P:DNA-templated transcription termination"/>
    <property type="evidence" value="ECO:0007669"/>
    <property type="project" value="UniProtKB-UniRule"/>
</dbReference>
<name>A0A1G6BSI5_EUBOX</name>
<dbReference type="NCBIfam" id="TIGR00922">
    <property type="entry name" value="nusG"/>
    <property type="match status" value="1"/>
</dbReference>
<dbReference type="PANTHER" id="PTHR30265">
    <property type="entry name" value="RHO-INTERACTING TRANSCRIPTION TERMINATION FACTOR NUSG"/>
    <property type="match status" value="1"/>
</dbReference>
<dbReference type="Pfam" id="PF02357">
    <property type="entry name" value="NusG"/>
    <property type="match status" value="1"/>
</dbReference>
<evidence type="ECO:0000256" key="2">
    <source>
        <dbReference type="ARBA" id="ARBA00022814"/>
    </source>
</evidence>
<dbReference type="SMART" id="SM00738">
    <property type="entry name" value="NGN"/>
    <property type="match status" value="1"/>
</dbReference>
<dbReference type="GO" id="GO:0005829">
    <property type="term" value="C:cytosol"/>
    <property type="evidence" value="ECO:0007669"/>
    <property type="project" value="TreeGrafter"/>
</dbReference>
<dbReference type="FunFam" id="3.30.70.940:FF:000002">
    <property type="entry name" value="Transcription termination/antitermination protein NusG"/>
    <property type="match status" value="1"/>
</dbReference>
<dbReference type="InterPro" id="IPR043425">
    <property type="entry name" value="NusG-like"/>
</dbReference>
<dbReference type="CDD" id="cd06091">
    <property type="entry name" value="KOW_NusG"/>
    <property type="match status" value="1"/>
</dbReference>
<comment type="similarity">
    <text evidence="5 7">Belongs to the NusG family.</text>
</comment>
<evidence type="ECO:0000313" key="9">
    <source>
        <dbReference type="EMBL" id="SDB23619.1"/>
    </source>
</evidence>
<dbReference type="GO" id="GO:0006354">
    <property type="term" value="P:DNA-templated transcription elongation"/>
    <property type="evidence" value="ECO:0007669"/>
    <property type="project" value="UniProtKB-UniRule"/>
</dbReference>
<evidence type="ECO:0000256" key="1">
    <source>
        <dbReference type="ARBA" id="ARBA00022472"/>
    </source>
</evidence>
<dbReference type="CDD" id="cd09891">
    <property type="entry name" value="NGN_Bact_1"/>
    <property type="match status" value="1"/>
</dbReference>
<reference evidence="9 10" key="1">
    <citation type="submission" date="2016-10" db="EMBL/GenBank/DDBJ databases">
        <authorList>
            <person name="de Groot N.N."/>
        </authorList>
    </citation>
    <scope>NUCLEOTIDE SEQUENCE [LARGE SCALE GENOMIC DNA]</scope>
    <source>
        <strain evidence="9 10">DSM 3217</strain>
    </source>
</reference>
<dbReference type="InterPro" id="IPR008991">
    <property type="entry name" value="Translation_prot_SH3-like_sf"/>
</dbReference>
<dbReference type="Proteomes" id="UP000199228">
    <property type="component" value="Unassembled WGS sequence"/>
</dbReference>
<proteinExistence type="inferred from homology"/>
<evidence type="ECO:0000256" key="6">
    <source>
        <dbReference type="NCBIfam" id="TIGR00922"/>
    </source>
</evidence>
<dbReference type="EMBL" id="FMXR01000012">
    <property type="protein sequence ID" value="SDB23619.1"/>
    <property type="molecule type" value="Genomic_DNA"/>
</dbReference>
<dbReference type="HAMAP" id="MF_00948">
    <property type="entry name" value="NusG"/>
    <property type="match status" value="1"/>
</dbReference>
<dbReference type="InterPro" id="IPR047050">
    <property type="entry name" value="NGN"/>
</dbReference>
<dbReference type="STRING" id="1732.SAMN02910417_01764"/>
<comment type="function">
    <text evidence="5 7">Participates in transcription elongation, termination and antitermination.</text>
</comment>
<dbReference type="GO" id="GO:0032784">
    <property type="term" value="P:regulation of DNA-templated transcription elongation"/>
    <property type="evidence" value="ECO:0007669"/>
    <property type="project" value="InterPro"/>
</dbReference>
<dbReference type="GO" id="GO:0031564">
    <property type="term" value="P:transcription antitermination"/>
    <property type="evidence" value="ECO:0007669"/>
    <property type="project" value="UniProtKB-UniRule"/>
</dbReference>
<dbReference type="PROSITE" id="PS01014">
    <property type="entry name" value="NUSG"/>
    <property type="match status" value="1"/>
</dbReference>
<dbReference type="PANTHER" id="PTHR30265:SF2">
    <property type="entry name" value="TRANSCRIPTION TERMINATION_ANTITERMINATION PROTEIN NUSG"/>
    <property type="match status" value="1"/>
</dbReference>
<dbReference type="InterPro" id="IPR001062">
    <property type="entry name" value="Transcrpt_antiterm_NusG"/>
</dbReference>
<sequence>MAEANWYVVHTYSGYENKVKVNLDKAIENRHLQEEILEVRVPMQDVVELRNGAKKQVQKKMFPGYVLVHMVMNDDTWYVVRNTRGVTGFVGPGSKPVPLTYDEIHKLGLEQGDTLDGQAQAKQQIAVDFDEGDTVMVLDGAWKDTVAVIESMNYQKQTVTINVEMFGRETPVEISFAEVKKNS</sequence>
<dbReference type="SUPFAM" id="SSF82679">
    <property type="entry name" value="N-utilization substance G protein NusG, N-terminal domain"/>
    <property type="match status" value="1"/>
</dbReference>
<evidence type="ECO:0000313" key="10">
    <source>
        <dbReference type="Proteomes" id="UP000199228"/>
    </source>
</evidence>
<dbReference type="Gene3D" id="2.30.30.30">
    <property type="match status" value="1"/>
</dbReference>
<dbReference type="RefSeq" id="WP_090173996.1">
    <property type="nucleotide sequence ID" value="NZ_FMXR01000012.1"/>
</dbReference>
<dbReference type="OrthoDB" id="9809075at2"/>
<evidence type="ECO:0000256" key="7">
    <source>
        <dbReference type="RuleBase" id="RU000538"/>
    </source>
</evidence>
<dbReference type="PRINTS" id="PR00338">
    <property type="entry name" value="NUSGTNSCPFCT"/>
</dbReference>
<evidence type="ECO:0000256" key="5">
    <source>
        <dbReference type="HAMAP-Rule" id="MF_00948"/>
    </source>
</evidence>
<organism evidence="9 10">
    <name type="scientific">Eubacterium oxidoreducens</name>
    <dbReference type="NCBI Taxonomy" id="1732"/>
    <lineage>
        <taxon>Bacteria</taxon>
        <taxon>Bacillati</taxon>
        <taxon>Bacillota</taxon>
        <taxon>Clostridia</taxon>
        <taxon>Eubacteriales</taxon>
        <taxon>Eubacteriaceae</taxon>
        <taxon>Eubacterium</taxon>
    </lineage>
</organism>
<evidence type="ECO:0000256" key="3">
    <source>
        <dbReference type="ARBA" id="ARBA00023015"/>
    </source>
</evidence>
<evidence type="ECO:0000256" key="4">
    <source>
        <dbReference type="ARBA" id="ARBA00023163"/>
    </source>
</evidence>
<protein>
    <recommendedName>
        <fullName evidence="5 6">Transcription termination/antitermination protein NusG</fullName>
    </recommendedName>
</protein>
<dbReference type="InterPro" id="IPR014722">
    <property type="entry name" value="Rib_uL2_dom2"/>
</dbReference>
<dbReference type="Gene3D" id="3.30.70.940">
    <property type="entry name" value="NusG, N-terminal domain"/>
    <property type="match status" value="1"/>
</dbReference>
<dbReference type="AlphaFoldDB" id="A0A1G6BSI5"/>
<evidence type="ECO:0000259" key="8">
    <source>
        <dbReference type="SMART" id="SM00738"/>
    </source>
</evidence>
<feature type="domain" description="NusG-like N-terminal" evidence="8">
    <location>
        <begin position="3"/>
        <end position="111"/>
    </location>
</feature>
<keyword evidence="10" id="KW-1185">Reference proteome</keyword>
<accession>A0A1G6BSI5</accession>
<dbReference type="InterPro" id="IPR036735">
    <property type="entry name" value="NGN_dom_sf"/>
</dbReference>
<keyword evidence="4 5" id="KW-0804">Transcription</keyword>
<dbReference type="SUPFAM" id="SSF50104">
    <property type="entry name" value="Translation proteins SH3-like domain"/>
    <property type="match status" value="1"/>
</dbReference>
<gene>
    <name evidence="5" type="primary">nusG</name>
    <name evidence="9" type="ORF">SAMN02910417_01764</name>
</gene>
<keyword evidence="1 5" id="KW-0806">Transcription termination</keyword>